<name>A0ACB9DWA8_CICIN</name>
<evidence type="ECO:0000313" key="1">
    <source>
        <dbReference type="EMBL" id="KAI3750919.1"/>
    </source>
</evidence>
<evidence type="ECO:0000313" key="2">
    <source>
        <dbReference type="Proteomes" id="UP001055811"/>
    </source>
</evidence>
<protein>
    <submittedName>
        <fullName evidence="1">Uncharacterized protein</fullName>
    </submittedName>
</protein>
<sequence length="248" mass="25210">MADHDDYQKLHTSSTQHLLDAASPWETDGSGGPTRRSRGRPPGSKNKPKPPVVVTRDSPNTLRSHILEVSAGTDIVESLSVFARRRGRGVSVLSGTGAVTDVTLRQPADPSNSAVTLHGRFEILTLSGTVLPPPAPPNAGGLSIFLSGGGGQVVGGIPVGPLIASSPVVLVAASFANAVFERLPLDEPEEDGGSTQVQQTASQCSGVTNGGGGVSGFNTAAAGSNNGGSDYPFSGDGMGWGSNARTPY</sequence>
<keyword evidence="2" id="KW-1185">Reference proteome</keyword>
<dbReference type="Proteomes" id="UP001055811">
    <property type="component" value="Linkage Group LG04"/>
</dbReference>
<dbReference type="EMBL" id="CM042012">
    <property type="protein sequence ID" value="KAI3750919.1"/>
    <property type="molecule type" value="Genomic_DNA"/>
</dbReference>
<comment type="caution">
    <text evidence="1">The sequence shown here is derived from an EMBL/GenBank/DDBJ whole genome shotgun (WGS) entry which is preliminary data.</text>
</comment>
<gene>
    <name evidence="1" type="ORF">L2E82_21838</name>
</gene>
<reference evidence="2" key="1">
    <citation type="journal article" date="2022" name="Mol. Ecol. Resour.">
        <title>The genomes of chicory, endive, great burdock and yacon provide insights into Asteraceae palaeo-polyploidization history and plant inulin production.</title>
        <authorList>
            <person name="Fan W."/>
            <person name="Wang S."/>
            <person name="Wang H."/>
            <person name="Wang A."/>
            <person name="Jiang F."/>
            <person name="Liu H."/>
            <person name="Zhao H."/>
            <person name="Xu D."/>
            <person name="Zhang Y."/>
        </authorList>
    </citation>
    <scope>NUCLEOTIDE SEQUENCE [LARGE SCALE GENOMIC DNA]</scope>
    <source>
        <strain evidence="2">cv. Punajuju</strain>
    </source>
</reference>
<accession>A0ACB9DWA8</accession>
<proteinExistence type="predicted"/>
<reference evidence="1 2" key="2">
    <citation type="journal article" date="2022" name="Mol. Ecol. Resour.">
        <title>The genomes of chicory, endive, great burdock and yacon provide insights into Asteraceae paleo-polyploidization history and plant inulin production.</title>
        <authorList>
            <person name="Fan W."/>
            <person name="Wang S."/>
            <person name="Wang H."/>
            <person name="Wang A."/>
            <person name="Jiang F."/>
            <person name="Liu H."/>
            <person name="Zhao H."/>
            <person name="Xu D."/>
            <person name="Zhang Y."/>
        </authorList>
    </citation>
    <scope>NUCLEOTIDE SEQUENCE [LARGE SCALE GENOMIC DNA]</scope>
    <source>
        <strain evidence="2">cv. Punajuju</strain>
        <tissue evidence="1">Leaves</tissue>
    </source>
</reference>
<organism evidence="1 2">
    <name type="scientific">Cichorium intybus</name>
    <name type="common">Chicory</name>
    <dbReference type="NCBI Taxonomy" id="13427"/>
    <lineage>
        <taxon>Eukaryota</taxon>
        <taxon>Viridiplantae</taxon>
        <taxon>Streptophyta</taxon>
        <taxon>Embryophyta</taxon>
        <taxon>Tracheophyta</taxon>
        <taxon>Spermatophyta</taxon>
        <taxon>Magnoliopsida</taxon>
        <taxon>eudicotyledons</taxon>
        <taxon>Gunneridae</taxon>
        <taxon>Pentapetalae</taxon>
        <taxon>asterids</taxon>
        <taxon>campanulids</taxon>
        <taxon>Asterales</taxon>
        <taxon>Asteraceae</taxon>
        <taxon>Cichorioideae</taxon>
        <taxon>Cichorieae</taxon>
        <taxon>Cichoriinae</taxon>
        <taxon>Cichorium</taxon>
    </lineage>
</organism>